<dbReference type="Pfam" id="PF00480">
    <property type="entry name" value="ROK"/>
    <property type="match status" value="1"/>
</dbReference>
<dbReference type="InterPro" id="IPR043129">
    <property type="entry name" value="ATPase_NBD"/>
</dbReference>
<dbReference type="Proteomes" id="UP000323454">
    <property type="component" value="Unassembled WGS sequence"/>
</dbReference>
<name>A0A5B2WZG2_9PSEU</name>
<evidence type="ECO:0000256" key="1">
    <source>
        <dbReference type="ARBA" id="ARBA00006479"/>
    </source>
</evidence>
<evidence type="ECO:0000313" key="3">
    <source>
        <dbReference type="EMBL" id="KAA2255976.1"/>
    </source>
</evidence>
<sequence length="424" mass="44219">MPEPGRQTVRDLRRSNRSTLLRQLYFTGPCSRQELGGATGLSQASVSNVVGELIEDGVVVEAGSVDSDGGRPRILLRVDPTQAYVIGVDVGETWVRVELFDLALTELAKATHPLEPGRHDIGLVVAHILDGIGRVIADSGVDPATIAGVGIGVPGVVEQGAEVLVHSQTIGWDAVPVERLLRAGTDLPLFIDNGATTMGQAEMWFGAGRGSRNAVIALVGSGVGSCIITDGAPYRGTSSSAGEWGHTVVHVGGRPCRCGSRGCLEAYIGAEGVLERYRAAAGDGPAAAIDEESAIADLLADSLRDTARATRAREVLAETALYLGVGIANLVNLFNPERIIIGGWAGLLLGERLLPEIRDAASAHALRHPYAQTSIELCQLGPDSVALGAATLPIARFLATGGAPRDRQAAPRPTVGEVRPTRSA</sequence>
<evidence type="ECO:0000256" key="2">
    <source>
        <dbReference type="SAM" id="MobiDB-lite"/>
    </source>
</evidence>
<dbReference type="Gene3D" id="1.10.10.10">
    <property type="entry name" value="Winged helix-like DNA-binding domain superfamily/Winged helix DNA-binding domain"/>
    <property type="match status" value="1"/>
</dbReference>
<accession>A0A5B2WZG2</accession>
<organism evidence="3 4">
    <name type="scientific">Solihabitans fulvus</name>
    <dbReference type="NCBI Taxonomy" id="1892852"/>
    <lineage>
        <taxon>Bacteria</taxon>
        <taxon>Bacillati</taxon>
        <taxon>Actinomycetota</taxon>
        <taxon>Actinomycetes</taxon>
        <taxon>Pseudonocardiales</taxon>
        <taxon>Pseudonocardiaceae</taxon>
        <taxon>Solihabitans</taxon>
    </lineage>
</organism>
<dbReference type="SUPFAM" id="SSF53067">
    <property type="entry name" value="Actin-like ATPase domain"/>
    <property type="match status" value="1"/>
</dbReference>
<dbReference type="PANTHER" id="PTHR18964">
    <property type="entry name" value="ROK (REPRESSOR, ORF, KINASE) FAMILY"/>
    <property type="match status" value="1"/>
</dbReference>
<dbReference type="SUPFAM" id="SSF46785">
    <property type="entry name" value="Winged helix' DNA-binding domain"/>
    <property type="match status" value="1"/>
</dbReference>
<comment type="caution">
    <text evidence="3">The sequence shown here is derived from an EMBL/GenBank/DDBJ whole genome shotgun (WGS) entry which is preliminary data.</text>
</comment>
<evidence type="ECO:0000313" key="4">
    <source>
        <dbReference type="Proteomes" id="UP000323454"/>
    </source>
</evidence>
<dbReference type="EMBL" id="VUOB01000054">
    <property type="protein sequence ID" value="KAA2255976.1"/>
    <property type="molecule type" value="Genomic_DNA"/>
</dbReference>
<dbReference type="InterPro" id="IPR036390">
    <property type="entry name" value="WH_DNA-bd_sf"/>
</dbReference>
<protein>
    <submittedName>
        <fullName evidence="3">ROK family transcriptional regulator</fullName>
    </submittedName>
</protein>
<reference evidence="3 4" key="1">
    <citation type="submission" date="2019-09" db="EMBL/GenBank/DDBJ databases">
        <title>Goodfellowia gen. nov., a new genus of the Pseudonocardineae related to Actinoalloteichus, containing Goodfellowia coeruleoviolacea gen. nov., comb. nov. gen. nov., comb. nov.</title>
        <authorList>
            <person name="Labeda D."/>
        </authorList>
    </citation>
    <scope>NUCLEOTIDE SEQUENCE [LARGE SCALE GENOMIC DNA]</scope>
    <source>
        <strain evidence="3 4">AN110305</strain>
    </source>
</reference>
<feature type="region of interest" description="Disordered" evidence="2">
    <location>
        <begin position="403"/>
        <end position="424"/>
    </location>
</feature>
<dbReference type="InterPro" id="IPR000600">
    <property type="entry name" value="ROK"/>
</dbReference>
<comment type="similarity">
    <text evidence="1">Belongs to the ROK (NagC/XylR) family.</text>
</comment>
<dbReference type="InterPro" id="IPR036388">
    <property type="entry name" value="WH-like_DNA-bd_sf"/>
</dbReference>
<dbReference type="PANTHER" id="PTHR18964:SF149">
    <property type="entry name" value="BIFUNCTIONAL UDP-N-ACETYLGLUCOSAMINE 2-EPIMERASE_N-ACETYLMANNOSAMINE KINASE"/>
    <property type="match status" value="1"/>
</dbReference>
<gene>
    <name evidence="3" type="ORF">F0L68_27735</name>
</gene>
<dbReference type="AlphaFoldDB" id="A0A5B2WZG2"/>
<dbReference type="RefSeq" id="WP_149852763.1">
    <property type="nucleotide sequence ID" value="NZ_VUOB01000054.1"/>
</dbReference>
<proteinExistence type="inferred from homology"/>
<dbReference type="Gene3D" id="3.30.420.40">
    <property type="match status" value="2"/>
</dbReference>
<reference evidence="3 4" key="2">
    <citation type="submission" date="2019-09" db="EMBL/GenBank/DDBJ databases">
        <authorList>
            <person name="Jin C."/>
        </authorList>
    </citation>
    <scope>NUCLEOTIDE SEQUENCE [LARGE SCALE GENOMIC DNA]</scope>
    <source>
        <strain evidence="3 4">AN110305</strain>
    </source>
</reference>
<keyword evidence="4" id="KW-1185">Reference proteome</keyword>
<dbReference type="OrthoDB" id="3534172at2"/>